<feature type="domain" description="Acyl-CoA thioesterase-like C-terminal" evidence="2">
    <location>
        <begin position="116"/>
        <end position="340"/>
    </location>
</feature>
<dbReference type="PANTHER" id="PTHR38110:SF1">
    <property type="entry name" value="THIOESTERASE DOMAIN-CONTAINING PROTEIN"/>
    <property type="match status" value="1"/>
</dbReference>
<evidence type="ECO:0000313" key="4">
    <source>
        <dbReference type="Proteomes" id="UP001251528"/>
    </source>
</evidence>
<name>A0AAJ0CYM8_9HYPO</name>
<dbReference type="SUPFAM" id="SSF54637">
    <property type="entry name" value="Thioesterase/thiol ester dehydrase-isomerase"/>
    <property type="match status" value="1"/>
</dbReference>
<evidence type="ECO:0000259" key="1">
    <source>
        <dbReference type="Pfam" id="PF13622"/>
    </source>
</evidence>
<dbReference type="Proteomes" id="UP001251528">
    <property type="component" value="Unassembled WGS sequence"/>
</dbReference>
<dbReference type="PANTHER" id="PTHR38110">
    <property type="entry name" value="CHROMOSOME 23, WHOLE GENOME SHOTGUN SEQUENCE"/>
    <property type="match status" value="1"/>
</dbReference>
<dbReference type="InterPro" id="IPR029069">
    <property type="entry name" value="HotDog_dom_sf"/>
</dbReference>
<dbReference type="Pfam" id="PF20789">
    <property type="entry name" value="4HBT_3C"/>
    <property type="match status" value="1"/>
</dbReference>
<dbReference type="InterPro" id="IPR049449">
    <property type="entry name" value="TesB_ACOT8-like_N"/>
</dbReference>
<dbReference type="Pfam" id="PF13622">
    <property type="entry name" value="4HBT_3"/>
    <property type="match status" value="1"/>
</dbReference>
<protein>
    <submittedName>
        <fullName evidence="3">Uncharacterized protein</fullName>
    </submittedName>
</protein>
<gene>
    <name evidence="3" type="ORF">QQS21_001999</name>
</gene>
<organism evidence="3 4">
    <name type="scientific">Conoideocrella luteorostrata</name>
    <dbReference type="NCBI Taxonomy" id="1105319"/>
    <lineage>
        <taxon>Eukaryota</taxon>
        <taxon>Fungi</taxon>
        <taxon>Dikarya</taxon>
        <taxon>Ascomycota</taxon>
        <taxon>Pezizomycotina</taxon>
        <taxon>Sordariomycetes</taxon>
        <taxon>Hypocreomycetidae</taxon>
        <taxon>Hypocreales</taxon>
        <taxon>Clavicipitaceae</taxon>
        <taxon>Conoideocrella</taxon>
    </lineage>
</organism>
<dbReference type="AlphaFoldDB" id="A0AAJ0CYM8"/>
<evidence type="ECO:0000313" key="3">
    <source>
        <dbReference type="EMBL" id="KAK2612034.1"/>
    </source>
</evidence>
<dbReference type="InterPro" id="IPR049450">
    <property type="entry name" value="ACOT8-like_C"/>
</dbReference>
<keyword evidence="4" id="KW-1185">Reference proteome</keyword>
<evidence type="ECO:0000259" key="2">
    <source>
        <dbReference type="Pfam" id="PF20789"/>
    </source>
</evidence>
<accession>A0AAJ0CYM8</accession>
<dbReference type="InterPro" id="IPR052389">
    <property type="entry name" value="Sec_Metab_Biosynth-Assoc"/>
</dbReference>
<sequence>MATAPLQTSLVAALEVPFSGKECTMELSNDIAVGVVSIGGYVASIMTKFSVLYASEHPKMRSQTDVCCAVAQFYRPVLPAKPITMQLREVSVGNAWSTLRVELLQGGKLAASADVIICDFALPGISLETKWTLLPKPRRVDLLKLEMDGDPDWVSYHPAFHPDGFRRGHSYARTFIPKDHPVDVATTEQWICPGWDCLPLGSCTARRAEDKARWTTDMIQLIIDETLPVHHNLLPQEAGKPPFMGSISGALEYAALQKKARDEGKADWRPLPHDGSKKIILQPVHATLSMSTEIKRKLPSEGVRWLYARSTTKSIVNGRLDIQVLLFNEKMDLIAISNQVNQIIPSTKKNKKTGKKEMAQL</sequence>
<proteinExistence type="predicted"/>
<reference evidence="3" key="1">
    <citation type="submission" date="2023-06" db="EMBL/GenBank/DDBJ databases">
        <title>Conoideocrella luteorostrata (Hypocreales: Clavicipitaceae), a potential biocontrol fungus for elongate hemlock scale in United States Christmas tree production areas.</title>
        <authorList>
            <person name="Barrett H."/>
            <person name="Lovett B."/>
            <person name="Macias A.M."/>
            <person name="Stajich J.E."/>
            <person name="Kasson M.T."/>
        </authorList>
    </citation>
    <scope>NUCLEOTIDE SEQUENCE</scope>
    <source>
        <strain evidence="3">ARSEF 14590</strain>
    </source>
</reference>
<comment type="caution">
    <text evidence="3">The sequence shown here is derived from an EMBL/GenBank/DDBJ whole genome shotgun (WGS) entry which is preliminary data.</text>
</comment>
<dbReference type="Gene3D" id="2.40.160.210">
    <property type="entry name" value="Acyl-CoA thioesterase, double hotdog domain"/>
    <property type="match status" value="1"/>
</dbReference>
<dbReference type="InterPro" id="IPR042171">
    <property type="entry name" value="Acyl-CoA_hotdog"/>
</dbReference>
<feature type="domain" description="Acyl-CoA thioesterase-like N-terminal HotDog" evidence="1">
    <location>
        <begin position="33"/>
        <end position="113"/>
    </location>
</feature>
<dbReference type="EMBL" id="JASWJB010000022">
    <property type="protein sequence ID" value="KAK2612034.1"/>
    <property type="molecule type" value="Genomic_DNA"/>
</dbReference>